<evidence type="ECO:0000313" key="2">
    <source>
        <dbReference type="EMBL" id="ASI13860.1"/>
    </source>
</evidence>
<reference evidence="2 3" key="1">
    <citation type="journal article" date="2017" name="Nat. Commun.">
        <title>'ARMAN' archaea depend on association with euryarchaeal host in culture and in situ.</title>
        <authorList>
            <person name="Golyshina O."/>
            <person name="Toshchakov S."/>
            <person name="Makarova K."/>
            <person name="Gavrilov S."/>
            <person name="Korzhenkov A."/>
            <person name="La Cono V."/>
            <person name="Arcadi E."/>
            <person name="Nechitaylo T."/>
            <person name="Ferrer M."/>
            <person name="Kublanov I."/>
            <person name="Wolf Y."/>
            <person name="Yakimov M."/>
            <person name="Golyshin P."/>
            <person name="Slesarev A."/>
            <person name="Kozyavkin S."/>
        </authorList>
    </citation>
    <scope>NUCLEOTIDE SEQUENCE [LARGE SCALE GENOMIC DNA]</scope>
    <source>
        <strain evidence="2 3">Mia14</strain>
    </source>
</reference>
<keyword evidence="3" id="KW-1185">Reference proteome</keyword>
<dbReference type="AlphaFoldDB" id="A0A218NN12"/>
<dbReference type="EMBL" id="CP019964">
    <property type="protein sequence ID" value="ASI13860.1"/>
    <property type="molecule type" value="Genomic_DNA"/>
</dbReference>
<feature type="transmembrane region" description="Helical" evidence="1">
    <location>
        <begin position="12"/>
        <end position="32"/>
    </location>
</feature>
<feature type="transmembrane region" description="Helical" evidence="1">
    <location>
        <begin position="70"/>
        <end position="94"/>
    </location>
</feature>
<proteinExistence type="predicted"/>
<dbReference type="RefSeq" id="WP_088820133.1">
    <property type="nucleotide sequence ID" value="NZ_CP019964.1"/>
</dbReference>
<keyword evidence="1" id="KW-1133">Transmembrane helix</keyword>
<accession>A0A218NN12</accession>
<dbReference type="Proteomes" id="UP000197679">
    <property type="component" value="Chromosome"/>
</dbReference>
<dbReference type="KEGG" id="marh:Mia14_0547"/>
<feature type="transmembrane region" description="Helical" evidence="1">
    <location>
        <begin position="38"/>
        <end position="58"/>
    </location>
</feature>
<dbReference type="GeneID" id="33314104"/>
<name>A0A218NN12_9ARCH</name>
<evidence type="ECO:0000256" key="1">
    <source>
        <dbReference type="SAM" id="Phobius"/>
    </source>
</evidence>
<organism evidence="2 3">
    <name type="scientific">Candidatus Mancarchaeum acidiphilum</name>
    <dbReference type="NCBI Taxonomy" id="1920749"/>
    <lineage>
        <taxon>Archaea</taxon>
        <taxon>Candidatus Micrarchaeota</taxon>
        <taxon>Candidatus Mancarchaeum</taxon>
    </lineage>
</organism>
<gene>
    <name evidence="2" type="ORF">Mia14_0547</name>
</gene>
<protein>
    <submittedName>
        <fullName evidence="2">Multipass membrane protein</fullName>
    </submittedName>
</protein>
<sequence>MDSKKRAEGSGKMGFMAASIIILLGSVIGYYILYAPAIAFGLIYLGIAIGIILFLISLGMLKSVRTLNTFAYIFFAVCCIFLPFIGGVIGYAFMRKNKIAR</sequence>
<keyword evidence="1" id="KW-0812">Transmembrane</keyword>
<evidence type="ECO:0000313" key="3">
    <source>
        <dbReference type="Proteomes" id="UP000197679"/>
    </source>
</evidence>
<keyword evidence="1" id="KW-0472">Membrane</keyword>